<comment type="caution">
    <text evidence="2">The sequence shown here is derived from an EMBL/GenBank/DDBJ whole genome shotgun (WGS) entry which is preliminary data.</text>
</comment>
<evidence type="ECO:0000313" key="5">
    <source>
        <dbReference type="Proteomes" id="UP000663832"/>
    </source>
</evidence>
<dbReference type="Proteomes" id="UP000663877">
    <property type="component" value="Unassembled WGS sequence"/>
</dbReference>
<sequence>MGTVQDSIDLYTLWKYDEQLLQHQTKPSLSLNAIPFKSDASKFLVPSFGQVFYTDGYSTMKQDDRYERTLFDEEMEVPSIGTDKNNFDVAEMITFDISGASTHLPLMCKMIIYQQGATHEREPPILVRDVCIQWDGIDRPRRSSMDSLPLNKDNRNENGLQRARSSDYLLDGSIKSMSDRFSNGTNRCSSRASSMTEDDDAVSIITAGGTVRHRVSHLLHRHKYLRQIDTNLLGRYEFYSVPFYQYRGRRYGQKHVEIQANELPSLNNSLNQTYDFNPTTYSVTIILPVRDRNQIIGTRFNTLKNFHANIPINTTTQHTTVGYINTKQFVTIKRTIHGEIVDV</sequence>
<evidence type="ECO:0000313" key="2">
    <source>
        <dbReference type="EMBL" id="CAF0913984.1"/>
    </source>
</evidence>
<evidence type="ECO:0000256" key="1">
    <source>
        <dbReference type="SAM" id="MobiDB-lite"/>
    </source>
</evidence>
<evidence type="ECO:0000313" key="4">
    <source>
        <dbReference type="EMBL" id="CAF1127491.1"/>
    </source>
</evidence>
<organism evidence="2 6">
    <name type="scientific">Adineta steineri</name>
    <dbReference type="NCBI Taxonomy" id="433720"/>
    <lineage>
        <taxon>Eukaryota</taxon>
        <taxon>Metazoa</taxon>
        <taxon>Spiralia</taxon>
        <taxon>Gnathifera</taxon>
        <taxon>Rotifera</taxon>
        <taxon>Eurotatoria</taxon>
        <taxon>Bdelloidea</taxon>
        <taxon>Adinetida</taxon>
        <taxon>Adinetidae</taxon>
        <taxon>Adineta</taxon>
    </lineage>
</organism>
<evidence type="ECO:0000313" key="3">
    <source>
        <dbReference type="EMBL" id="CAF1056172.1"/>
    </source>
</evidence>
<protein>
    <submittedName>
        <fullName evidence="2">Uncharacterized protein</fullName>
    </submittedName>
</protein>
<name>A0A814AIY6_9BILA</name>
<keyword evidence="5" id="KW-1185">Reference proteome</keyword>
<proteinExistence type="predicted"/>
<dbReference type="EMBL" id="CAJNOM010000104">
    <property type="protein sequence ID" value="CAF1056172.1"/>
    <property type="molecule type" value="Genomic_DNA"/>
</dbReference>
<gene>
    <name evidence="2" type="ORF">BJG266_LOCUS11159</name>
    <name evidence="3" type="ORF">QVE165_LOCUS17895</name>
    <name evidence="4" type="ORF">QVE165_LOCUS21746</name>
</gene>
<dbReference type="Proteomes" id="UP000663832">
    <property type="component" value="Unassembled WGS sequence"/>
</dbReference>
<dbReference type="OrthoDB" id="10009096at2759"/>
<evidence type="ECO:0000313" key="6">
    <source>
        <dbReference type="Proteomes" id="UP000663877"/>
    </source>
</evidence>
<dbReference type="AlphaFoldDB" id="A0A814AIY6"/>
<reference evidence="2" key="1">
    <citation type="submission" date="2021-02" db="EMBL/GenBank/DDBJ databases">
        <authorList>
            <person name="Nowell W R."/>
        </authorList>
    </citation>
    <scope>NUCLEOTIDE SEQUENCE</scope>
</reference>
<dbReference type="EMBL" id="CAJNOI010000040">
    <property type="protein sequence ID" value="CAF0913984.1"/>
    <property type="molecule type" value="Genomic_DNA"/>
</dbReference>
<dbReference type="EMBL" id="CAJNOM010000141">
    <property type="protein sequence ID" value="CAF1127491.1"/>
    <property type="molecule type" value="Genomic_DNA"/>
</dbReference>
<accession>A0A814AIY6</accession>
<feature type="region of interest" description="Disordered" evidence="1">
    <location>
        <begin position="143"/>
        <end position="162"/>
    </location>
</feature>